<keyword evidence="2" id="KW-1185">Reference proteome</keyword>
<dbReference type="RefSeq" id="WP_378983378.1">
    <property type="nucleotide sequence ID" value="NZ_JBHSBW010000007.1"/>
</dbReference>
<sequence length="144" mass="16469">MATKRIDRVVQCLPDDWGSGYDNVNILCSVENQKQAELRLPVFKQLPFKQKSIICEPLIGPIDLTQILKSEWIDKVIVGGESGDNARPCNYDWVMQIRNACVQNNVTFLFKQTGTLLVKDGKEYKIERKLQAWQARKAGINFEP</sequence>
<organism evidence="1 2">
    <name type="scientific">Pedobacter lithocola</name>
    <dbReference type="NCBI Taxonomy" id="1908239"/>
    <lineage>
        <taxon>Bacteria</taxon>
        <taxon>Pseudomonadati</taxon>
        <taxon>Bacteroidota</taxon>
        <taxon>Sphingobacteriia</taxon>
        <taxon>Sphingobacteriales</taxon>
        <taxon>Sphingobacteriaceae</taxon>
        <taxon>Pedobacter</taxon>
    </lineage>
</organism>
<dbReference type="InterPro" id="IPR011101">
    <property type="entry name" value="DUF5131"/>
</dbReference>
<evidence type="ECO:0000313" key="2">
    <source>
        <dbReference type="Proteomes" id="UP001595789"/>
    </source>
</evidence>
<protein>
    <submittedName>
        <fullName evidence="1">DUF5131 family protein</fullName>
    </submittedName>
</protein>
<accession>A0ABV8P7R9</accession>
<dbReference type="Pfam" id="PF07505">
    <property type="entry name" value="DUF5131"/>
    <property type="match status" value="1"/>
</dbReference>
<gene>
    <name evidence="1" type="ORF">ACFOWA_07210</name>
</gene>
<proteinExistence type="predicted"/>
<evidence type="ECO:0000313" key="1">
    <source>
        <dbReference type="EMBL" id="MFC4210963.1"/>
    </source>
</evidence>
<dbReference type="EMBL" id="JBHSBW010000007">
    <property type="protein sequence ID" value="MFC4210963.1"/>
    <property type="molecule type" value="Genomic_DNA"/>
</dbReference>
<reference evidence="2" key="1">
    <citation type="journal article" date="2019" name="Int. J. Syst. Evol. Microbiol.">
        <title>The Global Catalogue of Microorganisms (GCM) 10K type strain sequencing project: providing services to taxonomists for standard genome sequencing and annotation.</title>
        <authorList>
            <consortium name="The Broad Institute Genomics Platform"/>
            <consortium name="The Broad Institute Genome Sequencing Center for Infectious Disease"/>
            <person name="Wu L."/>
            <person name="Ma J."/>
        </authorList>
    </citation>
    <scope>NUCLEOTIDE SEQUENCE [LARGE SCALE GENOMIC DNA]</scope>
    <source>
        <strain evidence="2">CCM 8691</strain>
    </source>
</reference>
<dbReference type="Proteomes" id="UP001595789">
    <property type="component" value="Unassembled WGS sequence"/>
</dbReference>
<comment type="caution">
    <text evidence="1">The sequence shown here is derived from an EMBL/GenBank/DDBJ whole genome shotgun (WGS) entry which is preliminary data.</text>
</comment>
<name>A0ABV8P7R9_9SPHI</name>